<evidence type="ECO:0008006" key="4">
    <source>
        <dbReference type="Google" id="ProtNLM"/>
    </source>
</evidence>
<feature type="transmembrane region" description="Helical" evidence="1">
    <location>
        <begin position="7"/>
        <end position="27"/>
    </location>
</feature>
<feature type="transmembrane region" description="Helical" evidence="1">
    <location>
        <begin position="76"/>
        <end position="97"/>
    </location>
</feature>
<feature type="transmembrane region" description="Helical" evidence="1">
    <location>
        <begin position="103"/>
        <end position="123"/>
    </location>
</feature>
<name>A0A512CCH7_9BACT</name>
<feature type="transmembrane region" description="Helical" evidence="1">
    <location>
        <begin position="47"/>
        <end position="69"/>
    </location>
</feature>
<dbReference type="RefSeq" id="WP_020888502.1">
    <property type="nucleotide sequence ID" value="NZ_BJYV01000010.1"/>
</dbReference>
<organism evidence="2 3">
    <name type="scientific">Cyclobacterium qasimii</name>
    <dbReference type="NCBI Taxonomy" id="1350429"/>
    <lineage>
        <taxon>Bacteria</taxon>
        <taxon>Pseudomonadati</taxon>
        <taxon>Bacteroidota</taxon>
        <taxon>Cytophagia</taxon>
        <taxon>Cytophagales</taxon>
        <taxon>Cyclobacteriaceae</taxon>
        <taxon>Cyclobacterium</taxon>
    </lineage>
</organism>
<gene>
    <name evidence="2" type="ORF">CQA01_24290</name>
</gene>
<reference evidence="2 3" key="1">
    <citation type="submission" date="2019-07" db="EMBL/GenBank/DDBJ databases">
        <title>Whole genome shotgun sequence of Cyclobacterium qasimii NBRC 106168.</title>
        <authorList>
            <person name="Hosoyama A."/>
            <person name="Uohara A."/>
            <person name="Ohji S."/>
            <person name="Ichikawa N."/>
        </authorList>
    </citation>
    <scope>NUCLEOTIDE SEQUENCE [LARGE SCALE GENOMIC DNA]</scope>
    <source>
        <strain evidence="2 3">NBRC 106168</strain>
    </source>
</reference>
<evidence type="ECO:0000313" key="2">
    <source>
        <dbReference type="EMBL" id="GEO21895.1"/>
    </source>
</evidence>
<sequence length="134" mass="15151">MNKIASKIINIISIVAMGYFAIPKLLAKPMSVAGFEQFENALHINADFFRVFTGLAEISMVLLIIYFAISQEVKIGIFAYAFLFITMITALGLEFFARPEPKIPLVIIAIVLALFSVFQVFYLKTKFNFKENKL</sequence>
<dbReference type="EMBL" id="BJYV01000010">
    <property type="protein sequence ID" value="GEO21895.1"/>
    <property type="molecule type" value="Genomic_DNA"/>
</dbReference>
<protein>
    <recommendedName>
        <fullName evidence="4">DoxX family protein</fullName>
    </recommendedName>
</protein>
<keyword evidence="3" id="KW-1185">Reference proteome</keyword>
<dbReference type="Proteomes" id="UP000321301">
    <property type="component" value="Unassembled WGS sequence"/>
</dbReference>
<keyword evidence="1" id="KW-0472">Membrane</keyword>
<dbReference type="AlphaFoldDB" id="A0A512CCH7"/>
<comment type="caution">
    <text evidence="2">The sequence shown here is derived from an EMBL/GenBank/DDBJ whole genome shotgun (WGS) entry which is preliminary data.</text>
</comment>
<accession>A0A512CCH7</accession>
<keyword evidence="1" id="KW-1133">Transmembrane helix</keyword>
<evidence type="ECO:0000313" key="3">
    <source>
        <dbReference type="Proteomes" id="UP000321301"/>
    </source>
</evidence>
<proteinExistence type="predicted"/>
<evidence type="ECO:0000256" key="1">
    <source>
        <dbReference type="SAM" id="Phobius"/>
    </source>
</evidence>
<keyword evidence="1" id="KW-0812">Transmembrane</keyword>